<organism evidence="3 4">
    <name type="scientific">Clostridium butyricum</name>
    <dbReference type="NCBI Taxonomy" id="1492"/>
    <lineage>
        <taxon>Bacteria</taxon>
        <taxon>Bacillati</taxon>
        <taxon>Bacillota</taxon>
        <taxon>Clostridia</taxon>
        <taxon>Eubacteriales</taxon>
        <taxon>Clostridiaceae</taxon>
        <taxon>Clostridium</taxon>
    </lineage>
</organism>
<evidence type="ECO:0000313" key="3">
    <source>
        <dbReference type="EMBL" id="QMW91675.1"/>
    </source>
</evidence>
<dbReference type="SUPFAM" id="SSF69279">
    <property type="entry name" value="Phage tail proteins"/>
    <property type="match status" value="1"/>
</dbReference>
<dbReference type="InterPro" id="IPR032869">
    <property type="entry name" value="WHH_dom_containing"/>
</dbReference>
<keyword evidence="2" id="KW-1133">Transmembrane helix</keyword>
<keyword evidence="2" id="KW-0472">Membrane</keyword>
<feature type="region of interest" description="Disordered" evidence="1">
    <location>
        <begin position="484"/>
        <end position="512"/>
    </location>
</feature>
<proteinExistence type="predicted"/>
<dbReference type="EMBL" id="CP040626">
    <property type="protein sequence ID" value="QMW91675.1"/>
    <property type="molecule type" value="Genomic_DNA"/>
</dbReference>
<keyword evidence="3" id="KW-0255">Endonuclease</keyword>
<keyword evidence="3" id="KW-0540">Nuclease</keyword>
<dbReference type="Pfam" id="PF14414">
    <property type="entry name" value="WHH"/>
    <property type="match status" value="1"/>
</dbReference>
<protein>
    <submittedName>
        <fullName evidence="3">HNH endonuclease</fullName>
    </submittedName>
</protein>
<dbReference type="GeneID" id="92946792"/>
<name>A0AAP9RFF7_CLOBU</name>
<feature type="transmembrane region" description="Helical" evidence="2">
    <location>
        <begin position="549"/>
        <end position="571"/>
    </location>
</feature>
<dbReference type="Gene3D" id="3.55.50.10">
    <property type="entry name" value="Baseplate protein-like domains"/>
    <property type="match status" value="1"/>
</dbReference>
<accession>A0AAP9RFF7</accession>
<dbReference type="RefSeq" id="WP_003425500.1">
    <property type="nucleotide sequence ID" value="NZ_AP019716.1"/>
</dbReference>
<dbReference type="Proteomes" id="UP000515243">
    <property type="component" value="Chromosome 1"/>
</dbReference>
<keyword evidence="2" id="KW-0812">Transmembrane</keyword>
<evidence type="ECO:0000313" key="4">
    <source>
        <dbReference type="Proteomes" id="UP000515243"/>
    </source>
</evidence>
<feature type="transmembrane region" description="Helical" evidence="2">
    <location>
        <begin position="518"/>
        <end position="543"/>
    </location>
</feature>
<gene>
    <name evidence="3" type="ORF">FF104_12075</name>
</gene>
<reference evidence="3 4" key="1">
    <citation type="submission" date="2019-05" db="EMBL/GenBank/DDBJ databases">
        <authorList>
            <person name="Schori C."/>
            <person name="Ahrens C."/>
        </authorList>
    </citation>
    <scope>NUCLEOTIDE SEQUENCE [LARGE SCALE GENOMIC DNA]</scope>
    <source>
        <strain evidence="3 4">DSM 10702</strain>
    </source>
</reference>
<feature type="compositionally biased region" description="Basic and acidic residues" evidence="1">
    <location>
        <begin position="496"/>
        <end position="512"/>
    </location>
</feature>
<dbReference type="GO" id="GO:0004519">
    <property type="term" value="F:endonuclease activity"/>
    <property type="evidence" value="ECO:0007669"/>
    <property type="project" value="UniProtKB-KW"/>
</dbReference>
<evidence type="ECO:0000256" key="2">
    <source>
        <dbReference type="SAM" id="Phobius"/>
    </source>
</evidence>
<feature type="region of interest" description="Disordered" evidence="1">
    <location>
        <begin position="753"/>
        <end position="775"/>
    </location>
</feature>
<evidence type="ECO:0000256" key="1">
    <source>
        <dbReference type="SAM" id="MobiDB-lite"/>
    </source>
</evidence>
<keyword evidence="3" id="KW-0378">Hydrolase</keyword>
<sequence>MGAVHNLRIKSPYRLLNIEDIKIEYKPNEHGYLYLRCLIDDSVNFENVIEATTEDEIIIYEQQDEENIENTDINVIDESKSRILFYGNIKNISTTNTDGVYYLEIEGISCSSKLDIKKKSRSFQNVSMTYDELVAETVKDYYGCSFEICVGKGEKIGKALFQYKETDWNFLKRICSELKEQIYCDIIDLNNMFYFGRSEKKSYEIEDIASYKARKDLKSFYRSGGYEEGYHDTDYFYYEIDRREKYDPGDEIWFKNKRLYVSEYAACKYQDEIIYKYRLCRKNGVWQTKLYNSLICGASLEGKVLDVQGEQVKLKLNIDEGQEESEASWFTYAPPTGNMMYSMPVAGTSAKLYFPDESGKEPVVTGCVRNNGSSCAKTCDTTKRYFGTEHGSEVEMTPGALNIRGGSASPISISFDDSIGVTITSPKKLTLDADSEIIMKTPKNVKINGVSQILASKGDTNSGFTLENDMHFLSDNVKKEGRSTEAFSPFDDEPQEGTKPEPPEPPKEEKKPFNWGKLACNVLAGLAVVAAVTVAAVAVAATAGLAGPVIGAIAIGGAVSGTAAVASMAVSDIARGEVSDMSAYAFAGAREAFVGALSGAIFGPLGAAETLGGKMAVGAVTNGFESIVRQKLNGQDIDWGTVALDGGIGGLTAGAFHYGGKAVDSASPYVKKAFNKVSSKLSENAKYARLALENVNSKANKSVVLGSNFGNVSKKVDDFVDEFKNVKNSSSSIDDLTNNAYKGVTQADERLTSLTKEQLKGKPKNSPNPDKWFKKNGTISIDDEGVWTYHDWEGKSVSYPDGYPDFKSAGMVEQEVNIGPFQGYNKDFPRGDELAPNGPISESSTWHHHQDGVTLQEVLTKLHERFRHRGGMSKIKK</sequence>
<dbReference type="AlphaFoldDB" id="A0AAP9RFF7"/>